<dbReference type="SUPFAM" id="SSF46785">
    <property type="entry name" value="Winged helix' DNA-binding domain"/>
    <property type="match status" value="1"/>
</dbReference>
<keyword evidence="3" id="KW-1185">Reference proteome</keyword>
<name>A0A1W2A618_9BACT</name>
<dbReference type="Gene3D" id="1.10.10.10">
    <property type="entry name" value="Winged helix-like DNA-binding domain superfamily/Winged helix DNA-binding domain"/>
    <property type="match status" value="1"/>
</dbReference>
<dbReference type="OrthoDB" id="5459227at2"/>
<gene>
    <name evidence="2" type="ORF">SAMN02746065_104140</name>
</gene>
<dbReference type="InterPro" id="IPR036390">
    <property type="entry name" value="WH_DNA-bd_sf"/>
</dbReference>
<dbReference type="Pfam" id="PF08679">
    <property type="entry name" value="DsrD"/>
    <property type="match status" value="1"/>
</dbReference>
<organism evidence="2 3">
    <name type="scientific">Desulfocicer vacuolatum DSM 3385</name>
    <dbReference type="NCBI Taxonomy" id="1121400"/>
    <lineage>
        <taxon>Bacteria</taxon>
        <taxon>Pseudomonadati</taxon>
        <taxon>Thermodesulfobacteriota</taxon>
        <taxon>Desulfobacteria</taxon>
        <taxon>Desulfobacterales</taxon>
        <taxon>Desulfobacteraceae</taxon>
        <taxon>Desulfocicer</taxon>
    </lineage>
</organism>
<feature type="domain" description="Dissimilatory sulphite reductase D" evidence="1">
    <location>
        <begin position="12"/>
        <end position="75"/>
    </location>
</feature>
<evidence type="ECO:0000313" key="3">
    <source>
        <dbReference type="Proteomes" id="UP000192418"/>
    </source>
</evidence>
<reference evidence="2 3" key="1">
    <citation type="submission" date="2017-04" db="EMBL/GenBank/DDBJ databases">
        <authorList>
            <person name="Afonso C.L."/>
            <person name="Miller P.J."/>
            <person name="Scott M.A."/>
            <person name="Spackman E."/>
            <person name="Goraichik I."/>
            <person name="Dimitrov K.M."/>
            <person name="Suarez D.L."/>
            <person name="Swayne D.E."/>
        </authorList>
    </citation>
    <scope>NUCLEOTIDE SEQUENCE [LARGE SCALE GENOMIC DNA]</scope>
    <source>
        <strain evidence="2 3">DSM 3385</strain>
    </source>
</reference>
<sequence>MSDLLNDTAAAEKLVVDFLTKKSKNKSKFYIKDFYKLFPDDKPRMIKKVINKMVEHEILEFWSSGSTTMYGLKGAGKQAASEGED</sequence>
<accession>A0A1W2A618</accession>
<dbReference type="EMBL" id="FWXY01000004">
    <property type="protein sequence ID" value="SMC55871.1"/>
    <property type="molecule type" value="Genomic_DNA"/>
</dbReference>
<evidence type="ECO:0000313" key="2">
    <source>
        <dbReference type="EMBL" id="SMC55871.1"/>
    </source>
</evidence>
<dbReference type="Proteomes" id="UP000192418">
    <property type="component" value="Unassembled WGS sequence"/>
</dbReference>
<evidence type="ECO:0000259" key="1">
    <source>
        <dbReference type="Pfam" id="PF08679"/>
    </source>
</evidence>
<dbReference type="InterPro" id="IPR036388">
    <property type="entry name" value="WH-like_DNA-bd_sf"/>
</dbReference>
<proteinExistence type="predicted"/>
<dbReference type="AlphaFoldDB" id="A0A1W2A618"/>
<protein>
    <submittedName>
        <fullName evidence="2">Dissimilatory sulfite reductase D (DsrD)</fullName>
    </submittedName>
</protein>
<dbReference type="RefSeq" id="WP_084067364.1">
    <property type="nucleotide sequence ID" value="NZ_FWXY01000004.1"/>
</dbReference>
<dbReference type="InterPro" id="IPR014793">
    <property type="entry name" value="DsrD"/>
</dbReference>
<dbReference type="STRING" id="1121400.SAMN02746065_104140"/>